<accession>A0A015INP0</accession>
<evidence type="ECO:0000313" key="7">
    <source>
        <dbReference type="EMBL" id="EXX55855.1"/>
    </source>
</evidence>
<dbReference type="OrthoDB" id="2381924at2759"/>
<evidence type="ECO:0000256" key="4">
    <source>
        <dbReference type="ARBA" id="ARBA00022833"/>
    </source>
</evidence>
<keyword evidence="3" id="KW-0863">Zinc-finger</keyword>
<comment type="subcellular location">
    <subcellularLocation>
        <location evidence="1">Nucleus</location>
    </subcellularLocation>
</comment>
<dbReference type="InterPro" id="IPR012337">
    <property type="entry name" value="RNaseH-like_sf"/>
</dbReference>
<dbReference type="HOGENOM" id="CLU_758998_0_0_1"/>
<dbReference type="InterPro" id="IPR052035">
    <property type="entry name" value="ZnF_BED_domain_contain"/>
</dbReference>
<feature type="compositionally biased region" description="Acidic residues" evidence="6">
    <location>
        <begin position="272"/>
        <end position="284"/>
    </location>
</feature>
<gene>
    <name evidence="7" type="ORF">RirG_221490</name>
</gene>
<dbReference type="EMBL" id="JEMT01027936">
    <property type="protein sequence ID" value="EXX55855.1"/>
    <property type="molecule type" value="Genomic_DNA"/>
</dbReference>
<keyword evidence="4" id="KW-0862">Zinc</keyword>
<evidence type="ECO:0000256" key="3">
    <source>
        <dbReference type="ARBA" id="ARBA00022771"/>
    </source>
</evidence>
<evidence type="ECO:0000313" key="8">
    <source>
        <dbReference type="Proteomes" id="UP000022910"/>
    </source>
</evidence>
<dbReference type="Proteomes" id="UP000022910">
    <property type="component" value="Unassembled WGS sequence"/>
</dbReference>
<protein>
    <submittedName>
        <fullName evidence="7">Uncharacterized protein</fullName>
    </submittedName>
</protein>
<name>A0A015INP0_RHIIW</name>
<evidence type="ECO:0000256" key="6">
    <source>
        <dbReference type="SAM" id="MobiDB-lite"/>
    </source>
</evidence>
<dbReference type="STRING" id="1432141.A0A015INP0"/>
<dbReference type="PANTHER" id="PTHR46481:SF10">
    <property type="entry name" value="ZINC FINGER BED DOMAIN-CONTAINING PROTEIN 39"/>
    <property type="match status" value="1"/>
</dbReference>
<dbReference type="GO" id="GO:0005634">
    <property type="term" value="C:nucleus"/>
    <property type="evidence" value="ECO:0007669"/>
    <property type="project" value="UniProtKB-SubCell"/>
</dbReference>
<proteinExistence type="predicted"/>
<keyword evidence="5" id="KW-0539">Nucleus</keyword>
<evidence type="ECO:0000256" key="5">
    <source>
        <dbReference type="ARBA" id="ARBA00023242"/>
    </source>
</evidence>
<feature type="compositionally biased region" description="Polar residues" evidence="6">
    <location>
        <begin position="288"/>
        <end position="297"/>
    </location>
</feature>
<organism evidence="7 8">
    <name type="scientific">Rhizophagus irregularis (strain DAOM 197198w)</name>
    <name type="common">Glomus intraradices</name>
    <dbReference type="NCBI Taxonomy" id="1432141"/>
    <lineage>
        <taxon>Eukaryota</taxon>
        <taxon>Fungi</taxon>
        <taxon>Fungi incertae sedis</taxon>
        <taxon>Mucoromycota</taxon>
        <taxon>Glomeromycotina</taxon>
        <taxon>Glomeromycetes</taxon>
        <taxon>Glomerales</taxon>
        <taxon>Glomeraceae</taxon>
        <taxon>Rhizophagus</taxon>
    </lineage>
</organism>
<keyword evidence="8" id="KW-1185">Reference proteome</keyword>
<feature type="region of interest" description="Disordered" evidence="6">
    <location>
        <begin position="272"/>
        <end position="297"/>
    </location>
</feature>
<dbReference type="SUPFAM" id="SSF53098">
    <property type="entry name" value="Ribonuclease H-like"/>
    <property type="match status" value="1"/>
</dbReference>
<keyword evidence="2" id="KW-0479">Metal-binding</keyword>
<reference evidence="7 8" key="1">
    <citation type="submission" date="2014-02" db="EMBL/GenBank/DDBJ databases">
        <title>Single nucleus genome sequencing reveals high similarity among nuclei of an endomycorrhizal fungus.</title>
        <authorList>
            <person name="Lin K."/>
            <person name="Geurts R."/>
            <person name="Zhang Z."/>
            <person name="Limpens E."/>
            <person name="Saunders D.G."/>
            <person name="Mu D."/>
            <person name="Pang E."/>
            <person name="Cao H."/>
            <person name="Cha H."/>
            <person name="Lin T."/>
            <person name="Zhou Q."/>
            <person name="Shang Y."/>
            <person name="Li Y."/>
            <person name="Ivanov S."/>
            <person name="Sharma T."/>
            <person name="Velzen R.V."/>
            <person name="Ruijter N.D."/>
            <person name="Aanen D.K."/>
            <person name="Win J."/>
            <person name="Kamoun S."/>
            <person name="Bisseling T."/>
            <person name="Huang S."/>
        </authorList>
    </citation>
    <scope>NUCLEOTIDE SEQUENCE [LARGE SCALE GENOMIC DNA]</scope>
    <source>
        <strain evidence="8">DAOM197198w</strain>
    </source>
</reference>
<dbReference type="GO" id="GO:0008270">
    <property type="term" value="F:zinc ion binding"/>
    <property type="evidence" value="ECO:0007669"/>
    <property type="project" value="UniProtKB-KW"/>
</dbReference>
<dbReference type="AlphaFoldDB" id="A0A015INP0"/>
<comment type="caution">
    <text evidence="7">The sequence shown here is derived from an EMBL/GenBank/DDBJ whole genome shotgun (WGS) entry which is preliminary data.</text>
</comment>
<evidence type="ECO:0000256" key="1">
    <source>
        <dbReference type="ARBA" id="ARBA00004123"/>
    </source>
</evidence>
<evidence type="ECO:0000256" key="2">
    <source>
        <dbReference type="ARBA" id="ARBA00022723"/>
    </source>
</evidence>
<dbReference type="PANTHER" id="PTHR46481">
    <property type="entry name" value="ZINC FINGER BED DOMAIN-CONTAINING PROTEIN 4"/>
    <property type="match status" value="1"/>
</dbReference>
<sequence>MNIHLTTDLWTAKSRYGYLGVTATWLTSDFEFREALLSCDHLPYPHTGEVISEELFRIIGVWRLKTMVFTIATDNGANMVNVERQPCAVHTLQLSVQEGLKQCKAIHRRVKSLQAFFRLPKQAQRLHKAQKAQNESNQAEGDVQSPLDLLTDVKTRWNSTYLAWKRLLELHNSIRFVSTSLLSKSDRASQKDGEKLERLCLLVGEKEFLQEVVKLLEPIEIVTRHLCGANYPILNLVHPYMESLKKKFAPRSDKNETVDTYLNLVYGEGYEENDDDEITDDDIPDAGTRQQWQYAHR</sequence>